<sequence length="336" mass="40481">MGKPFILYNDLKQLIAEHYGIKVFEWEEKKRVFKILTDDGIKLLKKVNTSYDRYLFTVEAMAHGRNHGFYHIPKIMETLDGKLGISVDDGVLMVSQWINGREANYDDFFDLEMTTSALAHFHHAARGFEPSTKIGNRVFWGKWVEHFQKRCRELQMFKEIAQGKETKDTFDQKILRYTDYFYDWGIRAIKDLENTDYYRLAEESRRYKTFCHHDMAHHNVLITEDHGVYLIDFDYCIFDMQIHDLASLLIRNMRYGCWSLEKAYFIWNTYNREKSILAEEIGVIKAFMEFPQEFWQIGLQYYVEKQPWDEEVFHRRLDRILDDIPLREVFMKKFLV</sequence>
<dbReference type="Pfam" id="PF01636">
    <property type="entry name" value="APH"/>
    <property type="match status" value="1"/>
</dbReference>
<accession>A0A841KTP8</accession>
<dbReference type="Gene3D" id="3.90.1200.10">
    <property type="match status" value="1"/>
</dbReference>
<evidence type="ECO:0000313" key="3">
    <source>
        <dbReference type="Proteomes" id="UP000579281"/>
    </source>
</evidence>
<feature type="domain" description="Aminoglycoside phosphotransferase" evidence="1">
    <location>
        <begin position="22"/>
        <end position="252"/>
    </location>
</feature>
<dbReference type="Proteomes" id="UP000579281">
    <property type="component" value="Unassembled WGS sequence"/>
</dbReference>
<keyword evidence="2" id="KW-0946">Virion</keyword>
<evidence type="ECO:0000259" key="1">
    <source>
        <dbReference type="Pfam" id="PF01636"/>
    </source>
</evidence>
<dbReference type="AlphaFoldDB" id="A0A841KTP8"/>
<name>A0A841KTP8_9FIRM</name>
<dbReference type="InterPro" id="IPR011009">
    <property type="entry name" value="Kinase-like_dom_sf"/>
</dbReference>
<dbReference type="SUPFAM" id="SSF56112">
    <property type="entry name" value="Protein kinase-like (PK-like)"/>
    <property type="match status" value="1"/>
</dbReference>
<dbReference type="NCBIfam" id="TIGR02906">
    <property type="entry name" value="spore_CotS"/>
    <property type="match status" value="1"/>
</dbReference>
<keyword evidence="3" id="KW-1185">Reference proteome</keyword>
<dbReference type="GO" id="GO:0042601">
    <property type="term" value="C:endospore-forming forespore"/>
    <property type="evidence" value="ECO:0007669"/>
    <property type="project" value="TreeGrafter"/>
</dbReference>
<dbReference type="InterPro" id="IPR014255">
    <property type="entry name" value="Spore_coat_CotS"/>
</dbReference>
<gene>
    <name evidence="2" type="ORF">HNQ80_001627</name>
</gene>
<dbReference type="RefSeq" id="WP_184309918.1">
    <property type="nucleotide sequence ID" value="NZ_JACHEN010000008.1"/>
</dbReference>
<proteinExistence type="predicted"/>
<dbReference type="InterPro" id="IPR047175">
    <property type="entry name" value="CotS-like"/>
</dbReference>
<comment type="caution">
    <text evidence="2">The sequence shown here is derived from an EMBL/GenBank/DDBJ whole genome shotgun (WGS) entry which is preliminary data.</text>
</comment>
<evidence type="ECO:0000313" key="2">
    <source>
        <dbReference type="EMBL" id="MBB6215538.1"/>
    </source>
</evidence>
<reference evidence="2 3" key="1">
    <citation type="submission" date="2020-08" db="EMBL/GenBank/DDBJ databases">
        <title>Genomic Encyclopedia of Type Strains, Phase IV (KMG-IV): sequencing the most valuable type-strain genomes for metagenomic binning, comparative biology and taxonomic classification.</title>
        <authorList>
            <person name="Goeker M."/>
        </authorList>
    </citation>
    <scope>NUCLEOTIDE SEQUENCE [LARGE SCALE GENOMIC DNA]</scope>
    <source>
        <strain evidence="2 3">DSM 103526</strain>
    </source>
</reference>
<organism evidence="2 3">
    <name type="scientific">Anaerosolibacter carboniphilus</name>
    <dbReference type="NCBI Taxonomy" id="1417629"/>
    <lineage>
        <taxon>Bacteria</taxon>
        <taxon>Bacillati</taxon>
        <taxon>Bacillota</taxon>
        <taxon>Clostridia</taxon>
        <taxon>Peptostreptococcales</taxon>
        <taxon>Thermotaleaceae</taxon>
        <taxon>Anaerosolibacter</taxon>
    </lineage>
</organism>
<dbReference type="PANTHER" id="PTHR39179">
    <property type="entry name" value="SPORE COAT PROTEIN I"/>
    <property type="match status" value="1"/>
</dbReference>
<dbReference type="InterPro" id="IPR002575">
    <property type="entry name" value="Aminoglycoside_PTrfase"/>
</dbReference>
<keyword evidence="2" id="KW-0167">Capsid protein</keyword>
<dbReference type="PANTHER" id="PTHR39179:SF1">
    <property type="entry name" value="SPORE COAT PROTEIN I"/>
    <property type="match status" value="1"/>
</dbReference>
<protein>
    <submittedName>
        <fullName evidence="2">CotS family spore coat protein</fullName>
    </submittedName>
</protein>
<dbReference type="Gene3D" id="3.30.200.20">
    <property type="entry name" value="Phosphorylase Kinase, domain 1"/>
    <property type="match status" value="1"/>
</dbReference>
<dbReference type="EMBL" id="JACHEN010000008">
    <property type="protein sequence ID" value="MBB6215538.1"/>
    <property type="molecule type" value="Genomic_DNA"/>
</dbReference>